<sequence>MKDKQMKVIVKCPHCDWRILDKVTPTSGEIEVKCPQCHKVVAVDLSLRRSIKYRLAMVSPQIIERQHNRIR</sequence>
<dbReference type="RefSeq" id="WP_073110099.1">
    <property type="nucleotide sequence ID" value="NZ_FQZY01000029.1"/>
</dbReference>
<reference evidence="1 2" key="1">
    <citation type="submission" date="2016-11" db="EMBL/GenBank/DDBJ databases">
        <authorList>
            <person name="Jaros S."/>
            <person name="Januszkiewicz K."/>
            <person name="Wedrychowicz H."/>
        </authorList>
    </citation>
    <scope>NUCLEOTIDE SEQUENCE [LARGE SCALE GENOMIC DNA]</scope>
    <source>
        <strain evidence="1 2">DSM 15480</strain>
    </source>
</reference>
<proteinExistence type="predicted"/>
<evidence type="ECO:0008006" key="3">
    <source>
        <dbReference type="Google" id="ProtNLM"/>
    </source>
</evidence>
<dbReference type="OrthoDB" id="2066462at2"/>
<dbReference type="EMBL" id="FQZY01000029">
    <property type="protein sequence ID" value="SHK10324.1"/>
    <property type="molecule type" value="Genomic_DNA"/>
</dbReference>
<name>A0A1M6PQS0_9FIRM</name>
<gene>
    <name evidence="1" type="ORF">SAMN02745243_02200</name>
</gene>
<dbReference type="STRING" id="1121950.SAMN02745243_02200"/>
<evidence type="ECO:0000313" key="1">
    <source>
        <dbReference type="EMBL" id="SHK10324.1"/>
    </source>
</evidence>
<evidence type="ECO:0000313" key="2">
    <source>
        <dbReference type="Proteomes" id="UP000184301"/>
    </source>
</evidence>
<protein>
    <recommendedName>
        <fullName evidence="3">Mu-like prophage protein Com</fullName>
    </recommendedName>
</protein>
<dbReference type="Proteomes" id="UP000184301">
    <property type="component" value="Unassembled WGS sequence"/>
</dbReference>
<keyword evidence="2" id="KW-1185">Reference proteome</keyword>
<organism evidence="1 2">
    <name type="scientific">Hespellia stercorisuis DSM 15480</name>
    <dbReference type="NCBI Taxonomy" id="1121950"/>
    <lineage>
        <taxon>Bacteria</taxon>
        <taxon>Bacillati</taxon>
        <taxon>Bacillota</taxon>
        <taxon>Clostridia</taxon>
        <taxon>Lachnospirales</taxon>
        <taxon>Lachnospiraceae</taxon>
        <taxon>Hespellia</taxon>
    </lineage>
</organism>
<accession>A0A1M6PQS0</accession>
<dbReference type="AlphaFoldDB" id="A0A1M6PQS0"/>